<name>A0A0A9BJT1_ARUDO</name>
<evidence type="ECO:0000313" key="1">
    <source>
        <dbReference type="EMBL" id="JAD64224.1"/>
    </source>
</evidence>
<reference evidence="1" key="1">
    <citation type="submission" date="2014-09" db="EMBL/GenBank/DDBJ databases">
        <authorList>
            <person name="Magalhaes I.L.F."/>
            <person name="Oliveira U."/>
            <person name="Santos F.R."/>
            <person name="Vidigal T.H.D.A."/>
            <person name="Brescovit A.D."/>
            <person name="Santos A.J."/>
        </authorList>
    </citation>
    <scope>NUCLEOTIDE SEQUENCE</scope>
    <source>
        <tissue evidence="1">Shoot tissue taken approximately 20 cm above the soil surface</tissue>
    </source>
</reference>
<reference evidence="1" key="2">
    <citation type="journal article" date="2015" name="Data Brief">
        <title>Shoot transcriptome of the giant reed, Arundo donax.</title>
        <authorList>
            <person name="Barrero R.A."/>
            <person name="Guerrero F.D."/>
            <person name="Moolhuijzen P."/>
            <person name="Goolsby J.A."/>
            <person name="Tidwell J."/>
            <person name="Bellgard S.E."/>
            <person name="Bellgard M.I."/>
        </authorList>
    </citation>
    <scope>NUCLEOTIDE SEQUENCE</scope>
    <source>
        <tissue evidence="1">Shoot tissue taken approximately 20 cm above the soil surface</tissue>
    </source>
</reference>
<protein>
    <submittedName>
        <fullName evidence="1">Uncharacterized protein</fullName>
    </submittedName>
</protein>
<dbReference type="AlphaFoldDB" id="A0A0A9BJT1"/>
<sequence>MNPAVIQCLINLLLFIS</sequence>
<proteinExistence type="predicted"/>
<dbReference type="EMBL" id="GBRH01233671">
    <property type="protein sequence ID" value="JAD64224.1"/>
    <property type="molecule type" value="Transcribed_RNA"/>
</dbReference>
<accession>A0A0A9BJT1</accession>
<organism evidence="1">
    <name type="scientific">Arundo donax</name>
    <name type="common">Giant reed</name>
    <name type="synonym">Donax arundinaceus</name>
    <dbReference type="NCBI Taxonomy" id="35708"/>
    <lineage>
        <taxon>Eukaryota</taxon>
        <taxon>Viridiplantae</taxon>
        <taxon>Streptophyta</taxon>
        <taxon>Embryophyta</taxon>
        <taxon>Tracheophyta</taxon>
        <taxon>Spermatophyta</taxon>
        <taxon>Magnoliopsida</taxon>
        <taxon>Liliopsida</taxon>
        <taxon>Poales</taxon>
        <taxon>Poaceae</taxon>
        <taxon>PACMAD clade</taxon>
        <taxon>Arundinoideae</taxon>
        <taxon>Arundineae</taxon>
        <taxon>Arundo</taxon>
    </lineage>
</organism>